<sequence length="181" mass="19800">MNDDPIRSPQSGRRKMLASLCVVGASVGVARYLGERPQPPSGSPVAADFSDLPPGKLRVLDWQGRTLWILRRTAEEVSALADQENELIDPHGEHSLQPENCRNRHRSLHPDVFVAIGQCTHQGCTPQLRRGSGVRGEFLCPCHASKFDLAGRVFRSGPAPANLVIPVYRLDGDHRVVVGEA</sequence>
<dbReference type="EC" id="7.1.1.8" evidence="10"/>
<dbReference type="NCBIfam" id="TIGR01416">
    <property type="entry name" value="Rieske_proteo"/>
    <property type="match status" value="1"/>
</dbReference>
<dbReference type="Gene3D" id="2.102.10.10">
    <property type="entry name" value="Rieske [2Fe-2S] iron-sulphur domain"/>
    <property type="match status" value="1"/>
</dbReference>
<dbReference type="GO" id="GO:0008121">
    <property type="term" value="F:quinol-cytochrome-c reductase activity"/>
    <property type="evidence" value="ECO:0007669"/>
    <property type="project" value="UniProtKB-EC"/>
</dbReference>
<name>A0A080LZX4_9PROT</name>
<accession>A0A080LZX4</accession>
<feature type="domain" description="Rieske" evidence="12">
    <location>
        <begin position="88"/>
        <end position="177"/>
    </location>
</feature>
<dbReference type="GO" id="GO:0046872">
    <property type="term" value="F:metal ion binding"/>
    <property type="evidence" value="ECO:0007669"/>
    <property type="project" value="UniProtKB-KW"/>
</dbReference>
<keyword evidence="9" id="KW-1015">Disulfide bond</keyword>
<evidence type="ECO:0000256" key="8">
    <source>
        <dbReference type="ARBA" id="ARBA00023136"/>
    </source>
</evidence>
<comment type="cofactor">
    <cofactor evidence="10">
        <name>[2Fe-2S] cluster</name>
        <dbReference type="ChEBI" id="CHEBI:190135"/>
    </cofactor>
    <text evidence="10">Binds 1 [2Fe-2S] cluster per subunit.</text>
</comment>
<dbReference type="InterPro" id="IPR005805">
    <property type="entry name" value="Rieske_Fe-S_prot_C"/>
</dbReference>
<dbReference type="GO" id="GO:0016491">
    <property type="term" value="F:oxidoreductase activity"/>
    <property type="evidence" value="ECO:0007669"/>
    <property type="project" value="UniProtKB-KW"/>
</dbReference>
<evidence type="ECO:0000313" key="14">
    <source>
        <dbReference type="Proteomes" id="UP000020077"/>
    </source>
</evidence>
<evidence type="ECO:0000313" key="13">
    <source>
        <dbReference type="EMBL" id="KFB73590.1"/>
    </source>
</evidence>
<keyword evidence="6" id="KW-0408">Iron</keyword>
<comment type="subunit">
    <text evidence="11">The main subunits of complex b-c1 are: cytochrome b, cytochrome c1 and the Rieske protein.</text>
</comment>
<dbReference type="EMBL" id="JDVG02000197">
    <property type="protein sequence ID" value="KFB73590.1"/>
    <property type="molecule type" value="Genomic_DNA"/>
</dbReference>
<protein>
    <recommendedName>
        <fullName evidence="10">Ubiquinol-cytochrome c reductase iron-sulfur subunit</fullName>
        <ecNumber evidence="10">7.1.1.8</ecNumber>
    </recommendedName>
</protein>
<keyword evidence="4" id="KW-0479">Metal-binding</keyword>
<evidence type="ECO:0000256" key="1">
    <source>
        <dbReference type="ARBA" id="ARBA00004167"/>
    </source>
</evidence>
<keyword evidence="10" id="KW-0249">Electron transport</keyword>
<evidence type="ECO:0000256" key="7">
    <source>
        <dbReference type="ARBA" id="ARBA00023014"/>
    </source>
</evidence>
<keyword evidence="5" id="KW-1133">Transmembrane helix</keyword>
<keyword evidence="8" id="KW-0472">Membrane</keyword>
<dbReference type="CDD" id="cd03470">
    <property type="entry name" value="Rieske_cytochrome_bc1"/>
    <property type="match status" value="1"/>
</dbReference>
<organism evidence="13 14">
    <name type="scientific">Candidatus Accumulibacter phosphatis</name>
    <dbReference type="NCBI Taxonomy" id="327160"/>
    <lineage>
        <taxon>Bacteria</taxon>
        <taxon>Pseudomonadati</taxon>
        <taxon>Pseudomonadota</taxon>
        <taxon>Betaproteobacteria</taxon>
        <taxon>Candidatus Accumulibacter</taxon>
    </lineage>
</organism>
<evidence type="ECO:0000256" key="9">
    <source>
        <dbReference type="ARBA" id="ARBA00023157"/>
    </source>
</evidence>
<evidence type="ECO:0000256" key="5">
    <source>
        <dbReference type="ARBA" id="ARBA00022989"/>
    </source>
</evidence>
<comment type="caution">
    <text evidence="13">The sequence shown here is derived from an EMBL/GenBank/DDBJ whole genome shotgun (WGS) entry which is preliminary data.</text>
</comment>
<dbReference type="PANTHER" id="PTHR10134">
    <property type="entry name" value="CYTOCHROME B-C1 COMPLEX SUBUNIT RIESKE, MITOCHONDRIAL"/>
    <property type="match status" value="1"/>
</dbReference>
<evidence type="ECO:0000256" key="2">
    <source>
        <dbReference type="ARBA" id="ARBA00022692"/>
    </source>
</evidence>
<dbReference type="InterPro" id="IPR014349">
    <property type="entry name" value="Rieske_Fe-S_prot"/>
</dbReference>
<evidence type="ECO:0000256" key="11">
    <source>
        <dbReference type="RuleBase" id="RU004497"/>
    </source>
</evidence>
<keyword evidence="3" id="KW-0001">2Fe-2S</keyword>
<dbReference type="AlphaFoldDB" id="A0A080LZX4"/>
<dbReference type="InterPro" id="IPR036922">
    <property type="entry name" value="Rieske_2Fe-2S_sf"/>
</dbReference>
<evidence type="ECO:0000256" key="10">
    <source>
        <dbReference type="RuleBase" id="RU004494"/>
    </source>
</evidence>
<keyword evidence="7" id="KW-0411">Iron-sulfur</keyword>
<dbReference type="InterPro" id="IPR017941">
    <property type="entry name" value="Rieske_2Fe-2S"/>
</dbReference>
<dbReference type="Pfam" id="PF00355">
    <property type="entry name" value="Rieske"/>
    <property type="match status" value="1"/>
</dbReference>
<dbReference type="PROSITE" id="PS51296">
    <property type="entry name" value="RIESKE"/>
    <property type="match status" value="1"/>
</dbReference>
<proteinExistence type="predicted"/>
<comment type="catalytic activity">
    <reaction evidence="10">
        <text>a quinol + 2 Fe(III)-[cytochrome c](out) = a quinone + 2 Fe(II)-[cytochrome c](out) + 2 H(+)(out)</text>
        <dbReference type="Rhea" id="RHEA:11484"/>
        <dbReference type="Rhea" id="RHEA-COMP:10350"/>
        <dbReference type="Rhea" id="RHEA-COMP:14399"/>
        <dbReference type="ChEBI" id="CHEBI:15378"/>
        <dbReference type="ChEBI" id="CHEBI:24646"/>
        <dbReference type="ChEBI" id="CHEBI:29033"/>
        <dbReference type="ChEBI" id="CHEBI:29034"/>
        <dbReference type="ChEBI" id="CHEBI:132124"/>
        <dbReference type="EC" id="7.1.1.8"/>
    </reaction>
</comment>
<keyword evidence="13" id="KW-0560">Oxidoreductase</keyword>
<keyword evidence="2" id="KW-0812">Transmembrane</keyword>
<evidence type="ECO:0000259" key="12">
    <source>
        <dbReference type="PROSITE" id="PS51296"/>
    </source>
</evidence>
<evidence type="ECO:0000256" key="3">
    <source>
        <dbReference type="ARBA" id="ARBA00022714"/>
    </source>
</evidence>
<dbReference type="GO" id="GO:0051537">
    <property type="term" value="F:2 iron, 2 sulfur cluster binding"/>
    <property type="evidence" value="ECO:0007669"/>
    <property type="project" value="UniProtKB-KW"/>
</dbReference>
<dbReference type="PRINTS" id="PR00162">
    <property type="entry name" value="RIESKE"/>
</dbReference>
<comment type="miscellaneous">
    <text evidence="10">The Rieske protein is a high potential 2Fe-2S protein.</text>
</comment>
<evidence type="ECO:0000256" key="6">
    <source>
        <dbReference type="ARBA" id="ARBA00023004"/>
    </source>
</evidence>
<keyword evidence="10" id="KW-0813">Transport</keyword>
<dbReference type="Proteomes" id="UP000020077">
    <property type="component" value="Unassembled WGS sequence"/>
</dbReference>
<gene>
    <name evidence="13" type="primary">petA_1</name>
    <name evidence="13" type="ORF">AW09_001163</name>
</gene>
<dbReference type="GO" id="GO:0016020">
    <property type="term" value="C:membrane"/>
    <property type="evidence" value="ECO:0007669"/>
    <property type="project" value="UniProtKB-SubCell"/>
</dbReference>
<comment type="subcellular location">
    <subcellularLocation>
        <location evidence="1">Membrane</location>
        <topology evidence="1">Single-pass membrane protein</topology>
    </subcellularLocation>
</comment>
<dbReference type="SUPFAM" id="SSF50022">
    <property type="entry name" value="ISP domain"/>
    <property type="match status" value="1"/>
</dbReference>
<evidence type="ECO:0000256" key="4">
    <source>
        <dbReference type="ARBA" id="ARBA00022723"/>
    </source>
</evidence>
<dbReference type="InterPro" id="IPR006317">
    <property type="entry name" value="Ubiquinol_cyt_c_Rdtase_Fe-S-su"/>
</dbReference>
<reference evidence="13 14" key="1">
    <citation type="submission" date="2014-02" db="EMBL/GenBank/DDBJ databases">
        <title>Expanding our view of genomic diversity in Candidatus Accumulibacter clades.</title>
        <authorList>
            <person name="Skennerton C.T."/>
            <person name="Barr J.J."/>
            <person name="Slater F.R."/>
            <person name="Bond P.L."/>
            <person name="Tyson G.W."/>
        </authorList>
    </citation>
    <scope>NUCLEOTIDE SEQUENCE [LARGE SCALE GENOMIC DNA]</scope>
    <source>
        <strain evidence="14">BA-91</strain>
    </source>
</reference>